<dbReference type="PROSITE" id="PS00028">
    <property type="entry name" value="ZINC_FINGER_C2H2_1"/>
    <property type="match status" value="1"/>
</dbReference>
<dbReference type="KEGG" id="csol:105368431"/>
<organism evidence="9 10">
    <name type="scientific">Ceratosolen solmsi marchali</name>
    <dbReference type="NCBI Taxonomy" id="326594"/>
    <lineage>
        <taxon>Eukaryota</taxon>
        <taxon>Metazoa</taxon>
        <taxon>Ecdysozoa</taxon>
        <taxon>Arthropoda</taxon>
        <taxon>Hexapoda</taxon>
        <taxon>Insecta</taxon>
        <taxon>Pterygota</taxon>
        <taxon>Neoptera</taxon>
        <taxon>Endopterygota</taxon>
        <taxon>Hymenoptera</taxon>
        <taxon>Apocrita</taxon>
        <taxon>Proctotrupomorpha</taxon>
        <taxon>Chalcidoidea</taxon>
        <taxon>Agaonidae</taxon>
        <taxon>Agaoninae</taxon>
        <taxon>Ceratosolen</taxon>
    </lineage>
</organism>
<evidence type="ECO:0000313" key="10">
    <source>
        <dbReference type="RefSeq" id="XP_011505743.1"/>
    </source>
</evidence>
<dbReference type="PROSITE" id="PS50157">
    <property type="entry name" value="ZINC_FINGER_C2H2_2"/>
    <property type="match status" value="2"/>
</dbReference>
<dbReference type="Proteomes" id="UP000695007">
    <property type="component" value="Unplaced"/>
</dbReference>
<evidence type="ECO:0000256" key="3">
    <source>
        <dbReference type="ARBA" id="ARBA00022737"/>
    </source>
</evidence>
<keyword evidence="6" id="KW-0539">Nucleus</keyword>
<dbReference type="GO" id="GO:0005634">
    <property type="term" value="C:nucleus"/>
    <property type="evidence" value="ECO:0007669"/>
    <property type="project" value="UniProtKB-SubCell"/>
</dbReference>
<keyword evidence="9" id="KW-1185">Reference proteome</keyword>
<dbReference type="RefSeq" id="XP_011505743.1">
    <property type="nucleotide sequence ID" value="XM_011507441.1"/>
</dbReference>
<evidence type="ECO:0000256" key="7">
    <source>
        <dbReference type="PROSITE-ProRule" id="PRU00042"/>
    </source>
</evidence>
<keyword evidence="4 7" id="KW-0863">Zinc-finger</keyword>
<keyword evidence="5" id="KW-0862">Zinc</keyword>
<evidence type="ECO:0000256" key="4">
    <source>
        <dbReference type="ARBA" id="ARBA00022771"/>
    </source>
</evidence>
<dbReference type="InterPro" id="IPR013087">
    <property type="entry name" value="Znf_C2H2_type"/>
</dbReference>
<accession>A0AAJ6YWN3</accession>
<dbReference type="Gene3D" id="3.30.160.60">
    <property type="entry name" value="Classic Zinc Finger"/>
    <property type="match status" value="3"/>
</dbReference>
<dbReference type="GeneID" id="105368431"/>
<feature type="domain" description="C2H2-type" evidence="8">
    <location>
        <begin position="483"/>
        <end position="510"/>
    </location>
</feature>
<comment type="subcellular location">
    <subcellularLocation>
        <location evidence="1">Nucleus</location>
    </subcellularLocation>
</comment>
<evidence type="ECO:0000259" key="8">
    <source>
        <dbReference type="PROSITE" id="PS50157"/>
    </source>
</evidence>
<sequence length="553" mass="65534">MAMVCLICSRHYKTVTEFYSHLHKEHPKHFSKNQDHLKQSVKDRDYLKQLIKDQEQSNNFVKNQEHLKYFEQAQENPKHFTKYEEDFKCSIKDQDYAKYFINDAKNIKNKDVINKKMCVKCGIQFQSNQSWFNHNKYCGKEPHLSCEYCPHKTKYKWNLKQHNELKHSTIISSKLKLQSGSLESVSEKESKGDDSPFITTPNKLSILNMTKYYCHKCDQTINDIQKFDKICKKCGKELTLQCIKCNRFYKKYQSMIYHLQSKCDPQTYFHCSKCDYTTSVSNLIKKHVLRVHGINYKTNTKKCVKCGKRCRSLFEHTRCCEKESNNVIRNLSDIRTDRKSFIKNLGSRVSPRKNEIINTVHSSNNTKECLKCGKTYENINHHIEFCQRDKIFSCELCTFKTKYKYNLKYHMQTHKSKTEAAKIKAQDGLEQVLKQTKKVIKQNNAIKLKMHNVMESYCPKCNNKNIANKYVTKCRKCRTRLTFRCVQCNVKYRKLASLQLHTKNHNSENSRNIECTNCNKTFAIKKNFQMHRNICMKELSLFYTLKASEKLGY</sequence>
<evidence type="ECO:0000256" key="5">
    <source>
        <dbReference type="ARBA" id="ARBA00022833"/>
    </source>
</evidence>
<dbReference type="SUPFAM" id="SSF57667">
    <property type="entry name" value="beta-beta-alpha zinc fingers"/>
    <property type="match status" value="1"/>
</dbReference>
<dbReference type="SMART" id="SM00355">
    <property type="entry name" value="ZnF_C2H2"/>
    <property type="match status" value="7"/>
</dbReference>
<dbReference type="GO" id="GO:0008270">
    <property type="term" value="F:zinc ion binding"/>
    <property type="evidence" value="ECO:0007669"/>
    <property type="project" value="UniProtKB-KW"/>
</dbReference>
<keyword evidence="3" id="KW-0677">Repeat</keyword>
<evidence type="ECO:0000256" key="2">
    <source>
        <dbReference type="ARBA" id="ARBA00022723"/>
    </source>
</evidence>
<dbReference type="InterPro" id="IPR036236">
    <property type="entry name" value="Znf_C2H2_sf"/>
</dbReference>
<evidence type="ECO:0000313" key="9">
    <source>
        <dbReference type="Proteomes" id="UP000695007"/>
    </source>
</evidence>
<name>A0AAJ6YWN3_9HYME</name>
<gene>
    <name evidence="10" type="primary">LOC105368431</name>
</gene>
<feature type="domain" description="C2H2-type" evidence="8">
    <location>
        <begin position="392"/>
        <end position="419"/>
    </location>
</feature>
<dbReference type="AlphaFoldDB" id="A0AAJ6YWN3"/>
<evidence type="ECO:0000256" key="1">
    <source>
        <dbReference type="ARBA" id="ARBA00004123"/>
    </source>
</evidence>
<evidence type="ECO:0000256" key="6">
    <source>
        <dbReference type="ARBA" id="ARBA00023242"/>
    </source>
</evidence>
<dbReference type="PANTHER" id="PTHR24394">
    <property type="entry name" value="ZINC FINGER PROTEIN"/>
    <property type="match status" value="1"/>
</dbReference>
<keyword evidence="2" id="KW-0479">Metal-binding</keyword>
<protein>
    <submittedName>
        <fullName evidence="10">Zinc finger protein 569-like</fullName>
    </submittedName>
</protein>
<dbReference type="GO" id="GO:0000981">
    <property type="term" value="F:DNA-binding transcription factor activity, RNA polymerase II-specific"/>
    <property type="evidence" value="ECO:0007669"/>
    <property type="project" value="TreeGrafter"/>
</dbReference>
<dbReference type="PANTHER" id="PTHR24394:SF44">
    <property type="entry name" value="ZINC FINGER PROTEIN 271-LIKE"/>
    <property type="match status" value="1"/>
</dbReference>
<proteinExistence type="predicted"/>
<reference evidence="10" key="1">
    <citation type="submission" date="2025-08" db="UniProtKB">
        <authorList>
            <consortium name="RefSeq"/>
        </authorList>
    </citation>
    <scope>IDENTIFICATION</scope>
</reference>